<dbReference type="Proteomes" id="UP000064967">
    <property type="component" value="Chromosome"/>
</dbReference>
<accession>A0A0K1Q3T6</accession>
<keyword evidence="3" id="KW-1185">Reference proteome</keyword>
<keyword evidence="1" id="KW-1133">Transmembrane helix</keyword>
<dbReference type="GO" id="GO:0006631">
    <property type="term" value="P:fatty acid metabolic process"/>
    <property type="evidence" value="ECO:0007669"/>
    <property type="project" value="InterPro"/>
</dbReference>
<dbReference type="KEGG" id="llu:AKJ09_07076"/>
<evidence type="ECO:0000256" key="1">
    <source>
        <dbReference type="SAM" id="Phobius"/>
    </source>
</evidence>
<sequence>MVNAQNARVWLVGGGIASLAAAAFLVRDAGVRGQNIRILEHLPMPGGSLDGADSPLVKDAYVSRGGRMLEEEAYVCLWNLLDSIPTLGDSTKSVKEEIWAFNHVNKTNARARIVRGDHTIADASELGLDGRDRADMVRLLMMSEKAIGDRRIYEFFKPHFFQTNFWCMWRTTFAFQNWHSAIELRRYFLRFVQEFDRIHTLSGVRRTRLNQYDSIVRPIEQWLEQRGVATEYGVTVTDVDFRGPDARRAERLRLIRHGKPETIELGAEDFVFLTLGSMTADSTYGGDHTVPELVTDKRDGSWSLWDRLATKAADFGHPSVFHGNVGESKWESFTLTMKGPLLLDRIRDFSGNVPGEGALITFKDSRWLLSIVVPHQPHFDGQPDDVFTLWGYSLLGDNLGDYVNKRMSECTGQEVLTELLGHLGAEDIADEVRKTTKVTTVMMPYITAQFERRAPGDRPLVVPKGAENFAFLGQFVEIPEDVVFTVEYSVRGAMHAVYRHFDVHQKVPGIYHGVIHPRVALSALKTAFAYCGDHLLGPRISGPTVGEGPEILGPLHKSVANSV</sequence>
<dbReference type="InterPro" id="IPR010354">
    <property type="entry name" value="Oleate_hydratase"/>
</dbReference>
<proteinExistence type="predicted"/>
<dbReference type="EMBL" id="CP012333">
    <property type="protein sequence ID" value="AKV00413.1"/>
    <property type="molecule type" value="Genomic_DNA"/>
</dbReference>
<dbReference type="PANTHER" id="PTHR37417">
    <property type="entry name" value="67 KDA MYOSIN-CROSS-REACTIVE ANTIGEN FAMILY PROTEIN (AFU_ORTHOLOGUE AFUA_5G09970)"/>
    <property type="match status" value="1"/>
</dbReference>
<dbReference type="PATRIC" id="fig|1391654.3.peg.7183"/>
<organism evidence="2 3">
    <name type="scientific">Labilithrix luteola</name>
    <dbReference type="NCBI Taxonomy" id="1391654"/>
    <lineage>
        <taxon>Bacteria</taxon>
        <taxon>Pseudomonadati</taxon>
        <taxon>Myxococcota</taxon>
        <taxon>Polyangia</taxon>
        <taxon>Polyangiales</taxon>
        <taxon>Labilitrichaceae</taxon>
        <taxon>Labilithrix</taxon>
    </lineage>
</organism>
<dbReference type="STRING" id="1391654.AKJ09_07076"/>
<dbReference type="PANTHER" id="PTHR37417:SF2">
    <property type="entry name" value="67 KDA MYOSIN-CROSS-REACTIVE ANTIGEN FAMILY PROTEIN (AFU_ORTHOLOGUE AFUA_5G09970)"/>
    <property type="match status" value="1"/>
</dbReference>
<evidence type="ECO:0000313" key="3">
    <source>
        <dbReference type="Proteomes" id="UP000064967"/>
    </source>
</evidence>
<reference evidence="2 3" key="1">
    <citation type="submission" date="2015-08" db="EMBL/GenBank/DDBJ databases">
        <authorList>
            <person name="Babu N.S."/>
            <person name="Beckwith C.J."/>
            <person name="Beseler K.G."/>
            <person name="Brison A."/>
            <person name="Carone J.V."/>
            <person name="Caskin T.P."/>
            <person name="Diamond M."/>
            <person name="Durham M.E."/>
            <person name="Foxe J.M."/>
            <person name="Go M."/>
            <person name="Henderson B.A."/>
            <person name="Jones I.B."/>
            <person name="McGettigan J.A."/>
            <person name="Micheletti S.J."/>
            <person name="Nasrallah M.E."/>
            <person name="Ortiz D."/>
            <person name="Piller C.R."/>
            <person name="Privatt S.R."/>
            <person name="Schneider S.L."/>
            <person name="Sharp S."/>
            <person name="Smith T.C."/>
            <person name="Stanton J.D."/>
            <person name="Ullery H.E."/>
            <person name="Wilson R.J."/>
            <person name="Serrano M.G."/>
            <person name="Buck G."/>
            <person name="Lee V."/>
            <person name="Wang Y."/>
            <person name="Carvalho R."/>
            <person name="Voegtly L."/>
            <person name="Shi R."/>
            <person name="Duckworth R."/>
            <person name="Johnson A."/>
            <person name="Loviza R."/>
            <person name="Walstead R."/>
            <person name="Shah Z."/>
            <person name="Kiflezghi M."/>
            <person name="Wade K."/>
            <person name="Ball S.L."/>
            <person name="Bradley K.W."/>
            <person name="Asai D.J."/>
            <person name="Bowman C.A."/>
            <person name="Russell D.A."/>
            <person name="Pope W.H."/>
            <person name="Jacobs-Sera D."/>
            <person name="Hendrix R.W."/>
            <person name="Hatfull G.F."/>
        </authorList>
    </citation>
    <scope>NUCLEOTIDE SEQUENCE [LARGE SCALE GENOMIC DNA]</scope>
    <source>
        <strain evidence="2 3">DSM 27648</strain>
    </source>
</reference>
<dbReference type="Gene3D" id="3.50.50.60">
    <property type="entry name" value="FAD/NAD(P)-binding domain"/>
    <property type="match status" value="3"/>
</dbReference>
<dbReference type="GO" id="GO:0050151">
    <property type="term" value="F:oleate hydratase activity"/>
    <property type="evidence" value="ECO:0007669"/>
    <property type="project" value="InterPro"/>
</dbReference>
<dbReference type="GO" id="GO:0071949">
    <property type="term" value="F:FAD binding"/>
    <property type="evidence" value="ECO:0007669"/>
    <property type="project" value="InterPro"/>
</dbReference>
<dbReference type="RefSeq" id="WP_146651708.1">
    <property type="nucleotide sequence ID" value="NZ_CP012333.1"/>
</dbReference>
<dbReference type="InterPro" id="IPR036188">
    <property type="entry name" value="FAD/NAD-bd_sf"/>
</dbReference>
<keyword evidence="1" id="KW-0472">Membrane</keyword>
<dbReference type="Pfam" id="PF06100">
    <property type="entry name" value="MCRA"/>
    <property type="match status" value="1"/>
</dbReference>
<keyword evidence="1" id="KW-0812">Transmembrane</keyword>
<dbReference type="AlphaFoldDB" id="A0A0K1Q3T6"/>
<evidence type="ECO:0000313" key="2">
    <source>
        <dbReference type="EMBL" id="AKV00413.1"/>
    </source>
</evidence>
<dbReference type="SUPFAM" id="SSF51905">
    <property type="entry name" value="FAD/NAD(P)-binding domain"/>
    <property type="match status" value="1"/>
</dbReference>
<gene>
    <name evidence="2" type="ORF">AKJ09_07076</name>
</gene>
<protein>
    <submittedName>
        <fullName evidence="2">Myosin-crossreactive antigen</fullName>
    </submittedName>
</protein>
<dbReference type="OrthoDB" id="4540221at2"/>
<feature type="transmembrane region" description="Helical" evidence="1">
    <location>
        <begin position="7"/>
        <end position="26"/>
    </location>
</feature>
<dbReference type="NCBIfam" id="NF010584">
    <property type="entry name" value="PRK13977.1"/>
    <property type="match status" value="1"/>
</dbReference>
<name>A0A0K1Q3T6_9BACT</name>